<reference evidence="3 4" key="1">
    <citation type="submission" date="2007-06" db="EMBL/GenBank/DDBJ databases">
        <authorList>
            <person name="Shimkets L."/>
            <person name="Ferriera S."/>
            <person name="Johnson J."/>
            <person name="Kravitz S."/>
            <person name="Beeson K."/>
            <person name="Sutton G."/>
            <person name="Rogers Y.-H."/>
            <person name="Friedman R."/>
            <person name="Frazier M."/>
            <person name="Venter J.C."/>
        </authorList>
    </citation>
    <scope>NUCLEOTIDE SEQUENCE [LARGE SCALE GENOMIC DNA]</scope>
    <source>
        <strain evidence="3 4">SIR-1</strain>
    </source>
</reference>
<comment type="caution">
    <text evidence="3">The sequence shown here is derived from an EMBL/GenBank/DDBJ whole genome shotgun (WGS) entry which is preliminary data.</text>
</comment>
<name>A6G4K1_9BACT</name>
<dbReference type="Proteomes" id="UP000005801">
    <property type="component" value="Unassembled WGS sequence"/>
</dbReference>
<proteinExistence type="predicted"/>
<keyword evidence="4" id="KW-1185">Reference proteome</keyword>
<dbReference type="EMBL" id="ABCS01000022">
    <property type="protein sequence ID" value="EDM79121.1"/>
    <property type="molecule type" value="Genomic_DNA"/>
</dbReference>
<gene>
    <name evidence="3" type="ORF">PPSIR1_27183</name>
</gene>
<evidence type="ECO:0000313" key="4">
    <source>
        <dbReference type="Proteomes" id="UP000005801"/>
    </source>
</evidence>
<evidence type="ECO:0008006" key="5">
    <source>
        <dbReference type="Google" id="ProtNLM"/>
    </source>
</evidence>
<evidence type="ECO:0000256" key="2">
    <source>
        <dbReference type="SAM" id="SignalP"/>
    </source>
</evidence>
<evidence type="ECO:0000256" key="1">
    <source>
        <dbReference type="SAM" id="MobiDB-lite"/>
    </source>
</evidence>
<dbReference type="InterPro" id="IPR011250">
    <property type="entry name" value="OMP/PagP_B-barrel"/>
</dbReference>
<dbReference type="SUPFAM" id="SSF56925">
    <property type="entry name" value="OMPA-like"/>
    <property type="match status" value="1"/>
</dbReference>
<accession>A6G4K1</accession>
<organism evidence="3 4">
    <name type="scientific">Plesiocystis pacifica SIR-1</name>
    <dbReference type="NCBI Taxonomy" id="391625"/>
    <lineage>
        <taxon>Bacteria</taxon>
        <taxon>Pseudomonadati</taxon>
        <taxon>Myxococcota</taxon>
        <taxon>Polyangia</taxon>
        <taxon>Nannocystales</taxon>
        <taxon>Nannocystaceae</taxon>
        <taxon>Plesiocystis</taxon>
    </lineage>
</organism>
<evidence type="ECO:0000313" key="3">
    <source>
        <dbReference type="EMBL" id="EDM79121.1"/>
    </source>
</evidence>
<dbReference type="AlphaFoldDB" id="A6G4K1"/>
<protein>
    <recommendedName>
        <fullName evidence="5">Outer membrane protein beta-barrel domain-containing protein</fullName>
    </recommendedName>
</protein>
<feature type="region of interest" description="Disordered" evidence="1">
    <location>
        <begin position="26"/>
        <end position="46"/>
    </location>
</feature>
<keyword evidence="2" id="KW-0732">Signal</keyword>
<feature type="signal peptide" evidence="2">
    <location>
        <begin position="1"/>
        <end position="25"/>
    </location>
</feature>
<sequence>MRRRLGVLGLCLGLFLLLPPEEAHAGQATASNPPAALRPGQTKTPHELGASVNGGFGPDALFPSGHWRMHFPSTGKIGQLSGLWIGLDAGPTIRLGDVDLDLDRPGRGGVWGHTGFEIGYEIDPWSNLALTISPVLHNDFHFGPNRFRFVQTFGPVVRLYINQHWVVYVEPGCGGWNLNTHHRSDDIDDIRAGFSYRGGMGFSYKF</sequence>
<feature type="chain" id="PRO_5002697110" description="Outer membrane protein beta-barrel domain-containing protein" evidence="2">
    <location>
        <begin position="26"/>
        <end position="206"/>
    </location>
</feature>